<gene>
    <name evidence="2" type="ORF">WQ57_05130</name>
</gene>
<proteinExistence type="predicted"/>
<dbReference type="PANTHER" id="PTHR33169">
    <property type="entry name" value="PADR-FAMILY TRANSCRIPTIONAL REGULATOR"/>
    <property type="match status" value="1"/>
</dbReference>
<dbReference type="PANTHER" id="PTHR33169:SF14">
    <property type="entry name" value="TRANSCRIPTIONAL REGULATOR RV3488"/>
    <property type="match status" value="1"/>
</dbReference>
<keyword evidence="3" id="KW-1185">Reference proteome</keyword>
<accession>A0A0M2SZM9</accession>
<evidence type="ECO:0000259" key="1">
    <source>
        <dbReference type="Pfam" id="PF03551"/>
    </source>
</evidence>
<dbReference type="Pfam" id="PF03551">
    <property type="entry name" value="PadR"/>
    <property type="match status" value="1"/>
</dbReference>
<evidence type="ECO:0000313" key="2">
    <source>
        <dbReference type="EMBL" id="KKK39156.1"/>
    </source>
</evidence>
<dbReference type="AlphaFoldDB" id="A0A0M2SZM9"/>
<dbReference type="EMBL" id="LAYY01000004">
    <property type="protein sequence ID" value="KKK39156.1"/>
    <property type="molecule type" value="Genomic_DNA"/>
</dbReference>
<reference evidence="2 3" key="1">
    <citation type="submission" date="2015-04" db="EMBL/GenBank/DDBJ databases">
        <title>Taxonomic description and genome sequence of Bacillus campisalis sp. nov., a novel member of the genus Bacillus isolated from solar saltern.</title>
        <authorList>
            <person name="Mathan Kumar R."/>
            <person name="Kaur G."/>
            <person name="Kumar A."/>
            <person name="Singh N.K."/>
            <person name="Kaur N."/>
            <person name="Kumar N."/>
            <person name="Mayilraj S."/>
        </authorList>
    </citation>
    <scope>NUCLEOTIDE SEQUENCE [LARGE SCALE GENOMIC DNA]</scope>
    <source>
        <strain evidence="2 3">SA2-6</strain>
    </source>
</reference>
<dbReference type="Proteomes" id="UP000034166">
    <property type="component" value="Unassembled WGS sequence"/>
</dbReference>
<evidence type="ECO:0000313" key="3">
    <source>
        <dbReference type="Proteomes" id="UP000034166"/>
    </source>
</evidence>
<comment type="caution">
    <text evidence="2">The sequence shown here is derived from an EMBL/GenBank/DDBJ whole genome shotgun (WGS) entry which is preliminary data.</text>
</comment>
<dbReference type="SUPFAM" id="SSF46785">
    <property type="entry name" value="Winged helix' DNA-binding domain"/>
    <property type="match status" value="1"/>
</dbReference>
<dbReference type="PATRIC" id="fig|1408103.3.peg.1152"/>
<dbReference type="Gene3D" id="1.10.10.10">
    <property type="entry name" value="Winged helix-like DNA-binding domain superfamily/Winged helix DNA-binding domain"/>
    <property type="match status" value="1"/>
</dbReference>
<dbReference type="RefSeq" id="WP_046522647.1">
    <property type="nucleotide sequence ID" value="NZ_LAYY01000004.1"/>
</dbReference>
<dbReference type="OrthoDB" id="9808017at2"/>
<feature type="domain" description="Transcription regulator PadR N-terminal" evidence="1">
    <location>
        <begin position="19"/>
        <end position="84"/>
    </location>
</feature>
<organism evidence="2 3">
    <name type="scientific">Mesobacillus campisalis</name>
    <dbReference type="NCBI Taxonomy" id="1408103"/>
    <lineage>
        <taxon>Bacteria</taxon>
        <taxon>Bacillati</taxon>
        <taxon>Bacillota</taxon>
        <taxon>Bacilli</taxon>
        <taxon>Bacillales</taxon>
        <taxon>Bacillaceae</taxon>
        <taxon>Mesobacillus</taxon>
    </lineage>
</organism>
<protein>
    <submittedName>
        <fullName evidence="2">PadR family transcriptional regulator</fullName>
    </submittedName>
</protein>
<dbReference type="InterPro" id="IPR036390">
    <property type="entry name" value="WH_DNA-bd_sf"/>
</dbReference>
<dbReference type="InterPro" id="IPR005149">
    <property type="entry name" value="Tscrpt_reg_PadR_N"/>
</dbReference>
<name>A0A0M2SZM9_9BACI</name>
<sequence length="115" mass="13251">MSTLLNSLTTELRRGTLTLAVLSQLRTPQYGYSLVQLLESSGINIDQSTLYPLLRRLEKQELVTSSWDTSESRPRKYYVLSEFGLEIFLQLREEWISNSKMLYGLLKGDGEDELD</sequence>
<dbReference type="InterPro" id="IPR036388">
    <property type="entry name" value="WH-like_DNA-bd_sf"/>
</dbReference>
<dbReference type="InterPro" id="IPR052509">
    <property type="entry name" value="Metal_resp_DNA-bind_regulator"/>
</dbReference>